<reference evidence="1 2" key="2">
    <citation type="journal article" date="2017" name="Front. Plant Sci.">
        <title>Gene Classification and Mining of Molecular Markers Useful in Red Clover (Trifolium pratense) Breeding.</title>
        <authorList>
            <person name="Istvanek J."/>
            <person name="Dluhosova J."/>
            <person name="Dluhos P."/>
            <person name="Patkova L."/>
            <person name="Nedelnik J."/>
            <person name="Repkova J."/>
        </authorList>
    </citation>
    <scope>NUCLEOTIDE SEQUENCE [LARGE SCALE GENOMIC DNA]</scope>
    <source>
        <strain evidence="2">cv. Tatra</strain>
        <tissue evidence="1">Young leaves</tissue>
    </source>
</reference>
<dbReference type="STRING" id="57577.A0A2K3L1L6"/>
<accession>A0A2K3L1L6</accession>
<name>A0A2K3L1L6_TRIPR</name>
<gene>
    <name evidence="1" type="ORF">L195_g028286</name>
</gene>
<reference evidence="1 2" key="1">
    <citation type="journal article" date="2014" name="Am. J. Bot.">
        <title>Genome assembly and annotation for red clover (Trifolium pratense; Fabaceae).</title>
        <authorList>
            <person name="Istvanek J."/>
            <person name="Jaros M."/>
            <person name="Krenek A."/>
            <person name="Repkova J."/>
        </authorList>
    </citation>
    <scope>NUCLEOTIDE SEQUENCE [LARGE SCALE GENOMIC DNA]</scope>
    <source>
        <strain evidence="2">cv. Tatra</strain>
        <tissue evidence="1">Young leaves</tissue>
    </source>
</reference>
<evidence type="ECO:0000313" key="2">
    <source>
        <dbReference type="Proteomes" id="UP000236291"/>
    </source>
</evidence>
<proteinExistence type="predicted"/>
<dbReference type="EMBL" id="ASHM01024594">
    <property type="protein sequence ID" value="PNX72396.1"/>
    <property type="molecule type" value="Genomic_DNA"/>
</dbReference>
<comment type="caution">
    <text evidence="1">The sequence shown here is derived from an EMBL/GenBank/DDBJ whole genome shotgun (WGS) entry which is preliminary data.</text>
</comment>
<protein>
    <submittedName>
        <fullName evidence="1">ABC transporter B family member chloroplastic-like</fullName>
    </submittedName>
</protein>
<dbReference type="AlphaFoldDB" id="A0A2K3L1L6"/>
<organism evidence="1 2">
    <name type="scientific">Trifolium pratense</name>
    <name type="common">Red clover</name>
    <dbReference type="NCBI Taxonomy" id="57577"/>
    <lineage>
        <taxon>Eukaryota</taxon>
        <taxon>Viridiplantae</taxon>
        <taxon>Streptophyta</taxon>
        <taxon>Embryophyta</taxon>
        <taxon>Tracheophyta</taxon>
        <taxon>Spermatophyta</taxon>
        <taxon>Magnoliopsida</taxon>
        <taxon>eudicotyledons</taxon>
        <taxon>Gunneridae</taxon>
        <taxon>Pentapetalae</taxon>
        <taxon>rosids</taxon>
        <taxon>fabids</taxon>
        <taxon>Fabales</taxon>
        <taxon>Fabaceae</taxon>
        <taxon>Papilionoideae</taxon>
        <taxon>50 kb inversion clade</taxon>
        <taxon>NPAAA clade</taxon>
        <taxon>Hologalegina</taxon>
        <taxon>IRL clade</taxon>
        <taxon>Trifolieae</taxon>
        <taxon>Trifolium</taxon>
    </lineage>
</organism>
<dbReference type="Proteomes" id="UP000236291">
    <property type="component" value="Unassembled WGS sequence"/>
</dbReference>
<evidence type="ECO:0000313" key="1">
    <source>
        <dbReference type="EMBL" id="PNX72396.1"/>
    </source>
</evidence>
<sequence length="125" mass="13835">MSSSSFSIISNLLPSPHSNIHNFHTFFISNHNKPQTSFLISKFSHHSSNFHNTLAAKHLRSPASILPGGDWWTLPNHPEEDDAEPTAAMLALRRMWDLVADERWVALGAFGSLVIAAVSSACNRD</sequence>